<evidence type="ECO:0000313" key="7">
    <source>
        <dbReference type="Proteomes" id="UP000249725"/>
    </source>
</evidence>
<sequence length="976" mass="101852">MVDPKRVRRMNLGRKAMSEPEALPTILMAGCLVAAALATSASAQTTPSGQPQAEEPAAPAGGGAVGTDEEGYEVDELVVTAASAQIGTVPGNIPPEIQLGPREIRALGVSSVAELLEALAPQVSSGRGRGGERPIILVNAARISSFSEIRDLPPEAILRVDILPEEVALQYGYRADQRVVNIVLRPRFRALTTEVGARVATAGGREAFDVNANALRIQRDNRFQLDVKASTSDPLFENERNIIQNVSGRPYDTIGNVTASPFGGEIDPALSALAGQPLTVAPLPTSLTGAPTLGAFAAGGVARTSDVGGYRTLLSGSDQLSINAVLTRALGGGTSATVNGRFEKTEGESQLGLPTTALTVPAGNPFSPFSGPVEISRYVGDRALLRRSDSETAHLGFAANGARSGWRWAFTANADRSNAKSLTDAGLNTTLLQAAIDAGDPAVNPFAPLGGALLLSRPADWSKSTITTADAELVVNGSLFELPAGALNTSLTVGGETNKYDSESFRSGVQRSVELSRDVGSVQASFDLPITSRRNDFLAAAGDLSVNVNLAAERLSDFGTLTTVGGGVNWSPIAPVRLIASFTEEEGPPTIQQLGDPEVATPAVRVFDFIRGETVEVTQITGGNPALNSDNRRVIKLGLNIKPFSQQQLTFRADYTKTRIEDAIASFPTATAEIEAAFPERFVRNAEGRLIQIDSRPVNFERQEREELRWGFNYSRPLGPQRPPGGWRGQGGARPGAAAGQPGQPGAQQAAAGAPGAASQAPGGAPAGAPPEGAPPREGAGARQGGDGARGPGGFGPGGPGGPGGFGGFGGGRGGRGGGALQFGVFHTVHLKEEIVIRPGVPVLDLLNGSAAGSTGGQPEHEVEVQLGFSKNGLGARVTAEWQSGTEVFGVAGGQDLKFSDLTTVNLRLFADLGLQPIARQHRWLRGARVTASINNLFDERLDVRTSTGETPVSYQPYILDPLGRTVRVSFRKLFF</sequence>
<dbReference type="EMBL" id="QFYR01000001">
    <property type="protein sequence ID" value="RAK56560.1"/>
    <property type="molecule type" value="Genomic_DNA"/>
</dbReference>
<feature type="signal peptide" evidence="5">
    <location>
        <begin position="1"/>
        <end position="43"/>
    </location>
</feature>
<dbReference type="PANTHER" id="PTHR47234">
    <property type="match status" value="1"/>
</dbReference>
<feature type="compositionally biased region" description="Gly residues" evidence="4">
    <location>
        <begin position="782"/>
        <end position="813"/>
    </location>
</feature>
<reference evidence="7" key="1">
    <citation type="submission" date="2018-05" db="EMBL/GenBank/DDBJ databases">
        <authorList>
            <person name="Li X."/>
        </authorList>
    </citation>
    <scope>NUCLEOTIDE SEQUENCE [LARGE SCALE GENOMIC DNA]</scope>
    <source>
        <strain evidence="7">YIM 73061</strain>
    </source>
</reference>
<keyword evidence="7" id="KW-1185">Reference proteome</keyword>
<feature type="compositionally biased region" description="Low complexity" evidence="4">
    <location>
        <begin position="735"/>
        <end position="764"/>
    </location>
</feature>
<feature type="region of interest" description="Disordered" evidence="4">
    <location>
        <begin position="713"/>
        <end position="813"/>
    </location>
</feature>
<evidence type="ECO:0000256" key="4">
    <source>
        <dbReference type="SAM" id="MobiDB-lite"/>
    </source>
</evidence>
<dbReference type="Gene3D" id="2.40.170.20">
    <property type="entry name" value="TonB-dependent receptor, beta-barrel domain"/>
    <property type="match status" value="2"/>
</dbReference>
<evidence type="ECO:0000313" key="6">
    <source>
        <dbReference type="EMBL" id="RAK56560.1"/>
    </source>
</evidence>
<keyword evidence="6" id="KW-0675">Receptor</keyword>
<dbReference type="GO" id="GO:0009279">
    <property type="term" value="C:cell outer membrane"/>
    <property type="evidence" value="ECO:0007669"/>
    <property type="project" value="UniProtKB-SubCell"/>
</dbReference>
<comment type="subcellular location">
    <subcellularLocation>
        <location evidence="1">Cell outer membrane</location>
    </subcellularLocation>
</comment>
<keyword evidence="3" id="KW-0998">Cell outer membrane</keyword>
<evidence type="ECO:0000256" key="5">
    <source>
        <dbReference type="SAM" id="SignalP"/>
    </source>
</evidence>
<dbReference type="InterPro" id="IPR036942">
    <property type="entry name" value="Beta-barrel_TonB_sf"/>
</dbReference>
<accession>A0A328ANN9</accession>
<feature type="region of interest" description="Disordered" evidence="4">
    <location>
        <begin position="43"/>
        <end position="68"/>
    </location>
</feature>
<keyword evidence="2" id="KW-0472">Membrane</keyword>
<comment type="caution">
    <text evidence="6">The sequence shown here is derived from an EMBL/GenBank/DDBJ whole genome shotgun (WGS) entry which is preliminary data.</text>
</comment>
<organism evidence="6 7">
    <name type="scientific">Phenylobacterium deserti</name>
    <dbReference type="NCBI Taxonomy" id="1914756"/>
    <lineage>
        <taxon>Bacteria</taxon>
        <taxon>Pseudomonadati</taxon>
        <taxon>Pseudomonadota</taxon>
        <taxon>Alphaproteobacteria</taxon>
        <taxon>Caulobacterales</taxon>
        <taxon>Caulobacteraceae</taxon>
        <taxon>Phenylobacterium</taxon>
    </lineage>
</organism>
<dbReference type="Proteomes" id="UP000249725">
    <property type="component" value="Unassembled WGS sequence"/>
</dbReference>
<protein>
    <submittedName>
        <fullName evidence="6">TonB-dependent receptor</fullName>
    </submittedName>
</protein>
<evidence type="ECO:0000256" key="3">
    <source>
        <dbReference type="ARBA" id="ARBA00023237"/>
    </source>
</evidence>
<proteinExistence type="predicted"/>
<feature type="compositionally biased region" description="Low complexity" evidence="4">
    <location>
        <begin position="43"/>
        <end position="59"/>
    </location>
</feature>
<gene>
    <name evidence="6" type="ORF">DJ018_00830</name>
</gene>
<feature type="chain" id="PRO_5016263444" evidence="5">
    <location>
        <begin position="44"/>
        <end position="976"/>
    </location>
</feature>
<dbReference type="PANTHER" id="PTHR47234:SF1">
    <property type="entry name" value="TONB-DEPENDENT RECEPTOR"/>
    <property type="match status" value="1"/>
</dbReference>
<evidence type="ECO:0000256" key="2">
    <source>
        <dbReference type="ARBA" id="ARBA00023136"/>
    </source>
</evidence>
<dbReference type="AlphaFoldDB" id="A0A328ANN9"/>
<keyword evidence="5" id="KW-0732">Signal</keyword>
<dbReference type="SUPFAM" id="SSF56935">
    <property type="entry name" value="Porins"/>
    <property type="match status" value="1"/>
</dbReference>
<evidence type="ECO:0000256" key="1">
    <source>
        <dbReference type="ARBA" id="ARBA00004442"/>
    </source>
</evidence>
<name>A0A328ANN9_9CAUL</name>